<dbReference type="Proteomes" id="UP000274922">
    <property type="component" value="Unassembled WGS sequence"/>
</dbReference>
<evidence type="ECO:0000313" key="4">
    <source>
        <dbReference type="Proteomes" id="UP000274922"/>
    </source>
</evidence>
<feature type="signal peptide" evidence="2">
    <location>
        <begin position="1"/>
        <end position="26"/>
    </location>
</feature>
<feature type="compositionally biased region" description="Polar residues" evidence="1">
    <location>
        <begin position="68"/>
        <end position="88"/>
    </location>
</feature>
<sequence length="237" mass="26500">MRLLVWGRKGLLSVLFLALLVSLVVTAMPADRADVDQDGHGHGGVPETQGWSDIVGQMLPFDFIADPSQTEQPQQQTGKRNAGNNPSTQKRKKTKTEAHPADPLTPYWNDKHEEVQLQLIQLELNRLQSTEGLTFAAFVHAVCGPLHKMKDEPFDYNDPKTPLLFEYRSLLENAFTNHLSTFGMLDEPTLDHSAGTSGSHLLPTISSHIARIRKYFDEVDLVMLCHRCFSILPISTS</sequence>
<evidence type="ECO:0000256" key="2">
    <source>
        <dbReference type="SAM" id="SignalP"/>
    </source>
</evidence>
<accession>A0A4P9XC38</accession>
<proteinExistence type="predicted"/>
<evidence type="ECO:0000313" key="3">
    <source>
        <dbReference type="EMBL" id="RKP02720.1"/>
    </source>
</evidence>
<keyword evidence="4" id="KW-1185">Reference proteome</keyword>
<name>A0A4P9XC38_9FUNG</name>
<evidence type="ECO:0000256" key="1">
    <source>
        <dbReference type="SAM" id="MobiDB-lite"/>
    </source>
</evidence>
<feature type="region of interest" description="Disordered" evidence="1">
    <location>
        <begin position="68"/>
        <end position="107"/>
    </location>
</feature>
<dbReference type="AlphaFoldDB" id="A0A4P9XC38"/>
<protein>
    <submittedName>
        <fullName evidence="3">Uncharacterized protein</fullName>
    </submittedName>
</protein>
<keyword evidence="2" id="KW-0732">Signal</keyword>
<feature type="chain" id="PRO_5020522434" evidence="2">
    <location>
        <begin position="27"/>
        <end position="237"/>
    </location>
</feature>
<organism evidence="3 4">
    <name type="scientific">Caulochytrium protostelioides</name>
    <dbReference type="NCBI Taxonomy" id="1555241"/>
    <lineage>
        <taxon>Eukaryota</taxon>
        <taxon>Fungi</taxon>
        <taxon>Fungi incertae sedis</taxon>
        <taxon>Chytridiomycota</taxon>
        <taxon>Chytridiomycota incertae sedis</taxon>
        <taxon>Chytridiomycetes</taxon>
        <taxon>Caulochytriales</taxon>
        <taxon>Caulochytriaceae</taxon>
        <taxon>Caulochytrium</taxon>
    </lineage>
</organism>
<reference evidence="4" key="1">
    <citation type="journal article" date="2018" name="Nat. Microbiol.">
        <title>Leveraging single-cell genomics to expand the fungal tree of life.</title>
        <authorList>
            <person name="Ahrendt S.R."/>
            <person name="Quandt C.A."/>
            <person name="Ciobanu D."/>
            <person name="Clum A."/>
            <person name="Salamov A."/>
            <person name="Andreopoulos B."/>
            <person name="Cheng J.F."/>
            <person name="Woyke T."/>
            <person name="Pelin A."/>
            <person name="Henrissat B."/>
            <person name="Reynolds N.K."/>
            <person name="Benny G.L."/>
            <person name="Smith M.E."/>
            <person name="James T.Y."/>
            <person name="Grigoriev I.V."/>
        </authorList>
    </citation>
    <scope>NUCLEOTIDE SEQUENCE [LARGE SCALE GENOMIC DNA]</scope>
    <source>
        <strain evidence="4">ATCC 52028</strain>
    </source>
</reference>
<dbReference type="EMBL" id="ML014136">
    <property type="protein sequence ID" value="RKP02720.1"/>
    <property type="molecule type" value="Genomic_DNA"/>
</dbReference>
<gene>
    <name evidence="3" type="ORF">CXG81DRAFT_17607</name>
</gene>